<dbReference type="InParanoid" id="A0A1S0U9S3"/>
<organism evidence="2">
    <name type="scientific">Loa loa</name>
    <name type="common">Eye worm</name>
    <name type="synonym">Filaria loa</name>
    <dbReference type="NCBI Taxonomy" id="7209"/>
    <lineage>
        <taxon>Eukaryota</taxon>
        <taxon>Metazoa</taxon>
        <taxon>Ecdysozoa</taxon>
        <taxon>Nematoda</taxon>
        <taxon>Chromadorea</taxon>
        <taxon>Rhabditida</taxon>
        <taxon>Spirurina</taxon>
        <taxon>Spiruromorpha</taxon>
        <taxon>Filarioidea</taxon>
        <taxon>Onchocercidae</taxon>
        <taxon>Loa</taxon>
    </lineage>
</organism>
<reference evidence="2" key="1">
    <citation type="submission" date="2012-04" db="EMBL/GenBank/DDBJ databases">
        <title>The Genome Sequence of Loa loa.</title>
        <authorList>
            <consortium name="The Broad Institute Genome Sequencing Platform"/>
            <consortium name="Broad Institute Genome Sequencing Center for Infectious Disease"/>
            <person name="Nutman T.B."/>
            <person name="Fink D.L."/>
            <person name="Russ C."/>
            <person name="Young S."/>
            <person name="Zeng Q."/>
            <person name="Gargeya S."/>
            <person name="Alvarado L."/>
            <person name="Berlin A."/>
            <person name="Chapman S.B."/>
            <person name="Chen Z."/>
            <person name="Freedman E."/>
            <person name="Gellesch M."/>
            <person name="Goldberg J."/>
            <person name="Griggs A."/>
            <person name="Gujja S."/>
            <person name="Heilman E.R."/>
            <person name="Heiman D."/>
            <person name="Howarth C."/>
            <person name="Mehta T."/>
            <person name="Neiman D."/>
            <person name="Pearson M."/>
            <person name="Roberts A."/>
            <person name="Saif S."/>
            <person name="Shea T."/>
            <person name="Shenoy N."/>
            <person name="Sisk P."/>
            <person name="Stolte C."/>
            <person name="Sykes S."/>
            <person name="White J."/>
            <person name="Yandava C."/>
            <person name="Haas B."/>
            <person name="Henn M.R."/>
            <person name="Nusbaum C."/>
            <person name="Birren B."/>
        </authorList>
    </citation>
    <scope>NUCLEOTIDE SEQUENCE [LARGE SCALE GENOMIC DNA]</scope>
</reference>
<evidence type="ECO:0000313" key="2">
    <source>
        <dbReference type="EMBL" id="EFO27442.1"/>
    </source>
</evidence>
<dbReference type="GeneID" id="9938413"/>
<name>A0A1S0U9S3_LOALO</name>
<dbReference type="EMBL" id="JH712215">
    <property type="protein sequence ID" value="EFO27442.1"/>
    <property type="molecule type" value="Genomic_DNA"/>
</dbReference>
<protein>
    <submittedName>
        <fullName evidence="2">Uncharacterized protein</fullName>
    </submittedName>
</protein>
<dbReference type="RefSeq" id="XP_003136620.1">
    <property type="nucleotide sequence ID" value="XM_003136572.1"/>
</dbReference>
<sequence>ARSAYIQMISEKERYGFGCFARTITAKQQPGSKPKLFYSLESSHPTNTHQKSAHHLVSKSPQLSIVMPGTTEYREDMQVQVHSIQRESFTQKFLRSLRKVSRN</sequence>
<feature type="region of interest" description="Disordered" evidence="1">
    <location>
        <begin position="35"/>
        <end position="61"/>
    </location>
</feature>
<gene>
    <name evidence="2" type="ORF">LOAG_01032</name>
</gene>
<accession>A0A1S0U9S3</accession>
<evidence type="ECO:0000256" key="1">
    <source>
        <dbReference type="SAM" id="MobiDB-lite"/>
    </source>
</evidence>
<dbReference type="CTD" id="9938413"/>
<feature type="non-terminal residue" evidence="2">
    <location>
        <position position="1"/>
    </location>
</feature>
<dbReference type="AlphaFoldDB" id="A0A1S0U9S3"/>
<feature type="compositionally biased region" description="Polar residues" evidence="1">
    <location>
        <begin position="40"/>
        <end position="50"/>
    </location>
</feature>
<dbReference type="KEGG" id="loa:LOAG_01032"/>
<proteinExistence type="predicted"/>